<name>A0A9N7TH08_PLEPL</name>
<dbReference type="EMBL" id="CADEAL010000025">
    <property type="protein sequence ID" value="CAB1412927.1"/>
    <property type="molecule type" value="Genomic_DNA"/>
</dbReference>
<feature type="region of interest" description="Disordered" evidence="1">
    <location>
        <begin position="27"/>
        <end position="53"/>
    </location>
</feature>
<proteinExistence type="predicted"/>
<organism evidence="2 3">
    <name type="scientific">Pleuronectes platessa</name>
    <name type="common">European plaice</name>
    <dbReference type="NCBI Taxonomy" id="8262"/>
    <lineage>
        <taxon>Eukaryota</taxon>
        <taxon>Metazoa</taxon>
        <taxon>Chordata</taxon>
        <taxon>Craniata</taxon>
        <taxon>Vertebrata</taxon>
        <taxon>Euteleostomi</taxon>
        <taxon>Actinopterygii</taxon>
        <taxon>Neopterygii</taxon>
        <taxon>Teleostei</taxon>
        <taxon>Neoteleostei</taxon>
        <taxon>Acanthomorphata</taxon>
        <taxon>Carangaria</taxon>
        <taxon>Pleuronectiformes</taxon>
        <taxon>Pleuronectoidei</taxon>
        <taxon>Pleuronectidae</taxon>
        <taxon>Pleuronectes</taxon>
    </lineage>
</organism>
<reference evidence="2" key="1">
    <citation type="submission" date="2020-03" db="EMBL/GenBank/DDBJ databases">
        <authorList>
            <person name="Weist P."/>
        </authorList>
    </citation>
    <scope>NUCLEOTIDE SEQUENCE</scope>
</reference>
<keyword evidence="3" id="KW-1185">Reference proteome</keyword>
<gene>
    <name evidence="2" type="ORF">PLEPLA_LOCUS623</name>
</gene>
<accession>A0A9N7TH08</accession>
<feature type="compositionally biased region" description="Polar residues" evidence="1">
    <location>
        <begin position="27"/>
        <end position="49"/>
    </location>
</feature>
<evidence type="ECO:0000313" key="2">
    <source>
        <dbReference type="EMBL" id="CAB1412927.1"/>
    </source>
</evidence>
<evidence type="ECO:0000256" key="1">
    <source>
        <dbReference type="SAM" id="MobiDB-lite"/>
    </source>
</evidence>
<feature type="region of interest" description="Disordered" evidence="1">
    <location>
        <begin position="72"/>
        <end position="109"/>
    </location>
</feature>
<dbReference type="Proteomes" id="UP001153269">
    <property type="component" value="Unassembled WGS sequence"/>
</dbReference>
<comment type="caution">
    <text evidence="2">The sequence shown here is derived from an EMBL/GenBank/DDBJ whole genome shotgun (WGS) entry which is preliminary data.</text>
</comment>
<evidence type="ECO:0000313" key="3">
    <source>
        <dbReference type="Proteomes" id="UP001153269"/>
    </source>
</evidence>
<sequence length="109" mass="11746">MAEDSQTEDIKGRGVGWAVLLQRILIGNSSPPRKSPTEPQMPTANLSEVNTEEVPLRCPDVDVAQRCSSSAECPLLTPRRDGISDEQPGTTSASEFVGRRVSQLAPDRG</sequence>
<dbReference type="AlphaFoldDB" id="A0A9N7TH08"/>
<protein>
    <submittedName>
        <fullName evidence="2">Uncharacterized protein</fullName>
    </submittedName>
</protein>